<dbReference type="PROSITE" id="PS50191">
    <property type="entry name" value="CRAL_TRIO"/>
    <property type="match status" value="1"/>
</dbReference>
<accession>K0S758</accession>
<dbReference type="InterPro" id="IPR036865">
    <property type="entry name" value="CRAL-TRIO_dom_sf"/>
</dbReference>
<name>K0S758_THAOC</name>
<proteinExistence type="predicted"/>
<dbReference type="InterPro" id="IPR001251">
    <property type="entry name" value="CRAL-TRIO_dom"/>
</dbReference>
<dbReference type="Proteomes" id="UP000266841">
    <property type="component" value="Unassembled WGS sequence"/>
</dbReference>
<dbReference type="EMBL" id="AGNL01030790">
    <property type="protein sequence ID" value="EJK56696.1"/>
    <property type="molecule type" value="Genomic_DNA"/>
</dbReference>
<dbReference type="Pfam" id="PF00650">
    <property type="entry name" value="CRAL_TRIO"/>
    <property type="match status" value="1"/>
</dbReference>
<reference evidence="3 4" key="1">
    <citation type="journal article" date="2012" name="Genome Biol.">
        <title>Genome and low-iron response of an oceanic diatom adapted to chronic iron limitation.</title>
        <authorList>
            <person name="Lommer M."/>
            <person name="Specht M."/>
            <person name="Roy A.S."/>
            <person name="Kraemer L."/>
            <person name="Andreson R."/>
            <person name="Gutowska M.A."/>
            <person name="Wolf J."/>
            <person name="Bergner S.V."/>
            <person name="Schilhabel M.B."/>
            <person name="Klostermeier U.C."/>
            <person name="Beiko R.G."/>
            <person name="Rosenstiel P."/>
            <person name="Hippler M."/>
            <person name="Laroche J."/>
        </authorList>
    </citation>
    <scope>NUCLEOTIDE SEQUENCE [LARGE SCALE GENOMIC DNA]</scope>
    <source>
        <strain evidence="3 4">CCMP1005</strain>
    </source>
</reference>
<gene>
    <name evidence="3" type="ORF">THAOC_23367</name>
</gene>
<evidence type="ECO:0000259" key="2">
    <source>
        <dbReference type="PROSITE" id="PS50191"/>
    </source>
</evidence>
<feature type="region of interest" description="Disordered" evidence="1">
    <location>
        <begin position="1"/>
        <end position="28"/>
    </location>
</feature>
<dbReference type="OrthoDB" id="200168at2759"/>
<sequence length="262" mass="29711">MSAAAAAEPAANLGRGASVATKQTNDDDAETIAVAEVFEQLTEEEKEDGGQVDDIRTCFDRDKKDSDTHRSIRAMLEGRYESKGSVIRGYGKKGQALFLNYPRCETKWDEESFVAGNIYMLERALAATERRTDGKVTKILNFYDYNGYTMRNSPPPLLIARLMSDLRDHWPDRLEGVYIVDSPWIFRTFWRIIKVFIDPVTIGLVNFVTGEEQKEILKGMIDEDQAAPFMYEGGKAEGEADMRRFFYDIPTDMVYTVGHGKI</sequence>
<comment type="caution">
    <text evidence="3">The sequence shown here is derived from an EMBL/GenBank/DDBJ whole genome shotgun (WGS) entry which is preliminary data.</text>
</comment>
<dbReference type="PANTHER" id="PTHR45824:SF29">
    <property type="entry name" value="GH16843P"/>
    <property type="match status" value="1"/>
</dbReference>
<dbReference type="GO" id="GO:0008526">
    <property type="term" value="F:phosphatidylinositol transfer activity"/>
    <property type="evidence" value="ECO:0007669"/>
    <property type="project" value="TreeGrafter"/>
</dbReference>
<dbReference type="InterPro" id="IPR052578">
    <property type="entry name" value="PI_Transfer_CRAL-TRIO"/>
</dbReference>
<evidence type="ECO:0000313" key="3">
    <source>
        <dbReference type="EMBL" id="EJK56696.1"/>
    </source>
</evidence>
<protein>
    <recommendedName>
        <fullName evidence="2">CRAL-TRIO domain-containing protein</fullName>
    </recommendedName>
</protein>
<keyword evidence="4" id="KW-1185">Reference proteome</keyword>
<feature type="domain" description="CRAL-TRIO" evidence="2">
    <location>
        <begin position="118"/>
        <end position="239"/>
    </location>
</feature>
<dbReference type="SUPFAM" id="SSF52087">
    <property type="entry name" value="CRAL/TRIO domain"/>
    <property type="match status" value="1"/>
</dbReference>
<evidence type="ECO:0000313" key="4">
    <source>
        <dbReference type="Proteomes" id="UP000266841"/>
    </source>
</evidence>
<dbReference type="CDD" id="cd00170">
    <property type="entry name" value="SEC14"/>
    <property type="match status" value="1"/>
</dbReference>
<organism evidence="3 4">
    <name type="scientific">Thalassiosira oceanica</name>
    <name type="common">Marine diatom</name>
    <dbReference type="NCBI Taxonomy" id="159749"/>
    <lineage>
        <taxon>Eukaryota</taxon>
        <taxon>Sar</taxon>
        <taxon>Stramenopiles</taxon>
        <taxon>Ochrophyta</taxon>
        <taxon>Bacillariophyta</taxon>
        <taxon>Coscinodiscophyceae</taxon>
        <taxon>Thalassiosirophycidae</taxon>
        <taxon>Thalassiosirales</taxon>
        <taxon>Thalassiosiraceae</taxon>
        <taxon>Thalassiosira</taxon>
    </lineage>
</organism>
<dbReference type="AlphaFoldDB" id="K0S758"/>
<dbReference type="eggNOG" id="KOG1470">
    <property type="taxonomic scope" value="Eukaryota"/>
</dbReference>
<feature type="compositionally biased region" description="Low complexity" evidence="1">
    <location>
        <begin position="1"/>
        <end position="11"/>
    </location>
</feature>
<dbReference type="SMART" id="SM00516">
    <property type="entry name" value="SEC14"/>
    <property type="match status" value="1"/>
</dbReference>
<dbReference type="PANTHER" id="PTHR45824">
    <property type="entry name" value="GH16843P"/>
    <property type="match status" value="1"/>
</dbReference>
<dbReference type="Gene3D" id="3.40.525.10">
    <property type="entry name" value="CRAL-TRIO lipid binding domain"/>
    <property type="match status" value="1"/>
</dbReference>
<evidence type="ECO:0000256" key="1">
    <source>
        <dbReference type="SAM" id="MobiDB-lite"/>
    </source>
</evidence>